<feature type="compositionally biased region" description="Basic and acidic residues" evidence="3">
    <location>
        <begin position="325"/>
        <end position="337"/>
    </location>
</feature>
<accession>A0A1W5D8D8</accession>
<dbReference type="Proteomes" id="UP000192927">
    <property type="component" value="Unassembled WGS sequence"/>
</dbReference>
<reference evidence="5 8" key="3">
    <citation type="submission" date="2019-09" db="EMBL/GenBank/DDBJ databases">
        <title>The hologenome of the rock-dwelling lichen Lasallia pustulata.</title>
        <authorList>
            <person name="Greshake Tzovaras B."/>
            <person name="Segers F."/>
            <person name="Bicker A."/>
            <person name="Dal Grande F."/>
            <person name="Otte J."/>
            <person name="Hankeln T."/>
            <person name="Schmitt I."/>
            <person name="Ebersberger I."/>
        </authorList>
    </citation>
    <scope>NUCLEOTIDE SEQUENCE [LARGE SCALE GENOMIC DNA]</scope>
    <source>
        <strain evidence="5">A1-1</strain>
    </source>
</reference>
<organism evidence="6 7">
    <name type="scientific">Lasallia pustulata</name>
    <dbReference type="NCBI Taxonomy" id="136370"/>
    <lineage>
        <taxon>Eukaryota</taxon>
        <taxon>Fungi</taxon>
        <taxon>Dikarya</taxon>
        <taxon>Ascomycota</taxon>
        <taxon>Pezizomycotina</taxon>
        <taxon>Lecanoromycetes</taxon>
        <taxon>OSLEUM clade</taxon>
        <taxon>Umbilicariomycetidae</taxon>
        <taxon>Umbilicariales</taxon>
        <taxon>Umbilicariaceae</taxon>
        <taxon>Lasallia</taxon>
    </lineage>
</organism>
<feature type="region of interest" description="Disordered" evidence="3">
    <location>
        <begin position="1"/>
        <end position="98"/>
    </location>
</feature>
<evidence type="ECO:0000313" key="8">
    <source>
        <dbReference type="Proteomes" id="UP000324767"/>
    </source>
</evidence>
<evidence type="ECO:0000259" key="4">
    <source>
        <dbReference type="Pfam" id="PF09745"/>
    </source>
</evidence>
<evidence type="ECO:0000256" key="1">
    <source>
        <dbReference type="ARBA" id="ARBA00010126"/>
    </source>
</evidence>
<reference evidence="6" key="2">
    <citation type="submission" date="2017-03" db="EMBL/GenBank/DDBJ databases">
        <authorList>
            <person name="Afonso C.L."/>
            <person name="Miller P.J."/>
            <person name="Scott M.A."/>
            <person name="Spackman E."/>
            <person name="Goraichik I."/>
            <person name="Dimitrov K.M."/>
            <person name="Suarez D.L."/>
            <person name="Swayne D.E."/>
        </authorList>
    </citation>
    <scope>NUCLEOTIDE SEQUENCE [LARGE SCALE GENOMIC DNA]</scope>
</reference>
<keyword evidence="2" id="KW-0175">Coiled coil</keyword>
<dbReference type="EMBL" id="VXIT01000007">
    <property type="protein sequence ID" value="KAA6411340.1"/>
    <property type="molecule type" value="Genomic_DNA"/>
</dbReference>
<feature type="compositionally biased region" description="Basic and acidic residues" evidence="3">
    <location>
        <begin position="346"/>
        <end position="384"/>
    </location>
</feature>
<dbReference type="PANTHER" id="PTHR47845">
    <property type="entry name" value="NUCLEAR SPECKLE SPLICING REGULATORY PROTEIN 1 HOMOLOG"/>
    <property type="match status" value="1"/>
</dbReference>
<evidence type="ECO:0000256" key="3">
    <source>
        <dbReference type="SAM" id="MobiDB-lite"/>
    </source>
</evidence>
<dbReference type="Proteomes" id="UP000324767">
    <property type="component" value="Unassembled WGS sequence"/>
</dbReference>
<name>A0A1W5D8D8_9LECA</name>
<reference evidence="7" key="1">
    <citation type="submission" date="2017-03" db="EMBL/GenBank/DDBJ databases">
        <authorList>
            <person name="Sharma R."/>
            <person name="Thines M."/>
        </authorList>
    </citation>
    <scope>NUCLEOTIDE SEQUENCE [LARGE SCALE GENOMIC DNA]</scope>
</reference>
<dbReference type="PANTHER" id="PTHR47845:SF1">
    <property type="entry name" value="NUCLEAR SPECKLE SPLICING REGULATORY PROTEIN 1 HOMOLOG"/>
    <property type="match status" value="1"/>
</dbReference>
<sequence>MSALSYGLNITKKPPSLANRPAPAKRKTIFDDDSDPENEPDGNEDRTESISTIGGLRLSGHTKSSGRTKRPGPTSTTSSKPSPQISQYGDLAANHTSAKHAATAQNIDSSIYDYDAVYDSLHSKPAYSADSVDKRPKYMTNLLAAAETRKRDQLRAKEKMLAKEREAEGEEFADKEKFVTGAYRQQQEEVRRMEEEEQKREAEEAERRRRMGGGMTGLYKGILERDEQKHAEIIKAAEKLKATKGEAGLDREGDGSGKGKSEAELAKERGAVINDEGQVVDKRQLLSAGLNVAPKPRSSASSQSSADASAAASKAGAPAGLQGRDGSKQAMRERQSRMLEAQLEQASKRAADDEAVQQKELERAAKSRKTEGDISSARERYLQRKKEAAAAAAVAGNGS</sequence>
<protein>
    <recommendedName>
        <fullName evidence="4">Nuclear speckle splicing regulatory protein 1 N-terminal domain-containing protein</fullName>
    </recommendedName>
</protein>
<dbReference type="GO" id="GO:0000381">
    <property type="term" value="P:regulation of alternative mRNA splicing, via spliceosome"/>
    <property type="evidence" value="ECO:0007669"/>
    <property type="project" value="InterPro"/>
</dbReference>
<evidence type="ECO:0000256" key="2">
    <source>
        <dbReference type="ARBA" id="ARBA00023054"/>
    </source>
</evidence>
<evidence type="ECO:0000313" key="5">
    <source>
        <dbReference type="EMBL" id="KAA6411340.1"/>
    </source>
</evidence>
<comment type="similarity">
    <text evidence="1">Belongs to the NSRP1 family.</text>
</comment>
<proteinExistence type="inferred from homology"/>
<evidence type="ECO:0000313" key="7">
    <source>
        <dbReference type="Proteomes" id="UP000192927"/>
    </source>
</evidence>
<feature type="region of interest" description="Disordered" evidence="3">
    <location>
        <begin position="238"/>
        <end position="384"/>
    </location>
</feature>
<evidence type="ECO:0000313" key="6">
    <source>
        <dbReference type="EMBL" id="SLM39376.1"/>
    </source>
</evidence>
<feature type="region of interest" description="Disordered" evidence="3">
    <location>
        <begin position="187"/>
        <end position="223"/>
    </location>
</feature>
<dbReference type="AlphaFoldDB" id="A0A1W5D8D8"/>
<keyword evidence="7" id="KW-1185">Reference proteome</keyword>
<dbReference type="OrthoDB" id="446635at2759"/>
<gene>
    <name evidence="5" type="ORF">FRX48_04620</name>
</gene>
<feature type="compositionally biased region" description="Basic and acidic residues" evidence="3">
    <location>
        <begin position="238"/>
        <end position="270"/>
    </location>
</feature>
<dbReference type="InterPro" id="IPR018612">
    <property type="entry name" value="NSRP1_N"/>
</dbReference>
<feature type="compositionally biased region" description="Acidic residues" evidence="3">
    <location>
        <begin position="31"/>
        <end position="42"/>
    </location>
</feature>
<feature type="compositionally biased region" description="Low complexity" evidence="3">
    <location>
        <begin position="71"/>
        <end position="83"/>
    </location>
</feature>
<feature type="compositionally biased region" description="Basic and acidic residues" evidence="3">
    <location>
        <begin position="161"/>
        <end position="178"/>
    </location>
</feature>
<feature type="compositionally biased region" description="Basic and acidic residues" evidence="3">
    <location>
        <begin position="187"/>
        <end position="207"/>
    </location>
</feature>
<feature type="region of interest" description="Disordered" evidence="3">
    <location>
        <begin position="161"/>
        <end position="180"/>
    </location>
</feature>
<dbReference type="EMBL" id="FWEW01003499">
    <property type="protein sequence ID" value="SLM39376.1"/>
    <property type="molecule type" value="Genomic_DNA"/>
</dbReference>
<feature type="compositionally biased region" description="Low complexity" evidence="3">
    <location>
        <begin position="298"/>
        <end position="319"/>
    </location>
</feature>
<dbReference type="Pfam" id="PF09745">
    <property type="entry name" value="NSRP1_N"/>
    <property type="match status" value="1"/>
</dbReference>
<feature type="domain" description="Nuclear speckle splicing regulatory protein 1 N-terminal" evidence="4">
    <location>
        <begin position="98"/>
        <end position="210"/>
    </location>
</feature>
<dbReference type="InterPro" id="IPR053246">
    <property type="entry name" value="NS_splicing_regulatory_protein"/>
</dbReference>